<protein>
    <submittedName>
        <fullName evidence="1">Unannotated protein</fullName>
    </submittedName>
</protein>
<accession>A0A6J6H9G4</accession>
<evidence type="ECO:0000313" key="1">
    <source>
        <dbReference type="EMBL" id="CAB4607844.1"/>
    </source>
</evidence>
<name>A0A6J6H9G4_9ZZZZ</name>
<organism evidence="1">
    <name type="scientific">freshwater metagenome</name>
    <dbReference type="NCBI Taxonomy" id="449393"/>
    <lineage>
        <taxon>unclassified sequences</taxon>
        <taxon>metagenomes</taxon>
        <taxon>ecological metagenomes</taxon>
    </lineage>
</organism>
<sequence length="103" mass="10675">MTGALPPNSRCTRFKLFDAASATSIPARTEPVIETIPGVLCVTIDRPVSRSPQMTLSTPGGKTSPAIFATRAVDAGVVSLGFKTVVFPAAIAGMNFQTPIING</sequence>
<dbReference type="EMBL" id="CAEZUN010000142">
    <property type="protein sequence ID" value="CAB4607844.1"/>
    <property type="molecule type" value="Genomic_DNA"/>
</dbReference>
<dbReference type="AlphaFoldDB" id="A0A6J6H9G4"/>
<reference evidence="1" key="1">
    <citation type="submission" date="2020-05" db="EMBL/GenBank/DDBJ databases">
        <authorList>
            <person name="Chiriac C."/>
            <person name="Salcher M."/>
            <person name="Ghai R."/>
            <person name="Kavagutti S V."/>
        </authorList>
    </citation>
    <scope>NUCLEOTIDE SEQUENCE</scope>
</reference>
<proteinExistence type="predicted"/>
<gene>
    <name evidence="1" type="ORF">UFOPK1826_01085</name>
</gene>